<evidence type="ECO:0000313" key="7">
    <source>
        <dbReference type="EMBL" id="XBH12350.1"/>
    </source>
</evidence>
<proteinExistence type="inferred from homology"/>
<dbReference type="PANTHER" id="PTHR42693:SF27">
    <property type="entry name" value="ARYLSULFATASE B [PRECURSOR]"/>
    <property type="match status" value="1"/>
</dbReference>
<evidence type="ECO:0000256" key="2">
    <source>
        <dbReference type="ARBA" id="ARBA00022723"/>
    </source>
</evidence>
<evidence type="ECO:0000313" key="6">
    <source>
        <dbReference type="EMBL" id="XBH09145.1"/>
    </source>
</evidence>
<dbReference type="InterPro" id="IPR024607">
    <property type="entry name" value="Sulfatase_CS"/>
</dbReference>
<dbReference type="AlphaFoldDB" id="A0AAU7CV61"/>
<dbReference type="Pfam" id="PF00884">
    <property type="entry name" value="Sulfatase"/>
    <property type="match status" value="1"/>
</dbReference>
<sequence>MVIILGESVRYDMLNCNRPTGLKTPHLDRLAAQGVSFDKAYNCQPVCAPARSAIWTGLYPHTNGVWGNSMALGNTTHTIGQFVHDHGVKAAFIGKWHLDGVDYFDTGRCAAGWDPDYWYAMRDYLQELSPEDRVRSRNPATGDDPSWTADLCYAFRCTNKAIDFLAKHRQEDFLLVVSYDEPHGPSLCPIEYSRAYKDYEFPRDGDLDDSLENKPAEQRVWAAGRLEKHLPAQKAPHFFGSHTFVDAEIGRLMAAVEKDSPEALVMYTSDHGVFLDAHRLIDKGPAMYDEITHVPFIVKWPGQVAPGTRSSSLVSHIDISGTIMDFFGLDVPKTMEGKSMLPLWKEPKSPGRDYTFIEWGRYEVDHDGFGAFQPIRCICDGRYKLSIHLMTTDELYDLKTDPREMNNLIDSSDHAAIRNHLHDKLLDWMNVSRDPFRGYYWGRRQWRPEFPVTWANAGMTRQRENDGYLPRELDYDTGLPMINATRPK</sequence>
<gene>
    <name evidence="6" type="ORF">P4G45_11695</name>
    <name evidence="7" type="ORF">P8936_11640</name>
</gene>
<accession>A0AAU7CV61</accession>
<dbReference type="GO" id="GO:0004065">
    <property type="term" value="F:arylsulfatase activity"/>
    <property type="evidence" value="ECO:0007669"/>
    <property type="project" value="TreeGrafter"/>
</dbReference>
<evidence type="ECO:0000256" key="1">
    <source>
        <dbReference type="ARBA" id="ARBA00008779"/>
    </source>
</evidence>
<dbReference type="SUPFAM" id="SSF53649">
    <property type="entry name" value="Alkaline phosphatase-like"/>
    <property type="match status" value="1"/>
</dbReference>
<dbReference type="PANTHER" id="PTHR42693">
    <property type="entry name" value="ARYLSULFATASE FAMILY MEMBER"/>
    <property type="match status" value="1"/>
</dbReference>
<accession>A0AAU7D5J4</accession>
<name>A0AAU7CV61_9BACT</name>
<keyword evidence="4" id="KW-0106">Calcium</keyword>
<evidence type="ECO:0000256" key="4">
    <source>
        <dbReference type="ARBA" id="ARBA00022837"/>
    </source>
</evidence>
<dbReference type="InterPro" id="IPR050738">
    <property type="entry name" value="Sulfatase"/>
</dbReference>
<keyword evidence="2" id="KW-0479">Metal-binding</keyword>
<dbReference type="EMBL" id="CP121195">
    <property type="protein sequence ID" value="XBH12350.1"/>
    <property type="molecule type" value="Genomic_DNA"/>
</dbReference>
<protein>
    <submittedName>
        <fullName evidence="6">Sulfatase-like hydrolase/transferase</fullName>
    </submittedName>
</protein>
<dbReference type="EMBL" id="CP121194">
    <property type="protein sequence ID" value="XBH09145.1"/>
    <property type="molecule type" value="Genomic_DNA"/>
</dbReference>
<dbReference type="RefSeq" id="WP_348266655.1">
    <property type="nucleotide sequence ID" value="NZ_CP121194.1"/>
</dbReference>
<keyword evidence="3 6" id="KW-0378">Hydrolase</keyword>
<dbReference type="KEGG" id="epl:P4G45_11695"/>
<evidence type="ECO:0000256" key="3">
    <source>
        <dbReference type="ARBA" id="ARBA00022801"/>
    </source>
</evidence>
<feature type="domain" description="Sulfatase N-terminal" evidence="5">
    <location>
        <begin position="2"/>
        <end position="328"/>
    </location>
</feature>
<dbReference type="Gene3D" id="3.40.720.10">
    <property type="entry name" value="Alkaline Phosphatase, subunit A"/>
    <property type="match status" value="1"/>
</dbReference>
<reference evidence="6" key="1">
    <citation type="submission" date="2023-03" db="EMBL/GenBank/DDBJ databases">
        <title>Edaphobacter sp.</title>
        <authorList>
            <person name="Huber K.J."/>
            <person name="Papendorf J."/>
            <person name="Pilke C."/>
            <person name="Bunk B."/>
            <person name="Sproeer C."/>
            <person name="Pester M."/>
        </authorList>
    </citation>
    <scope>NUCLEOTIDE SEQUENCE</scope>
    <source>
        <strain evidence="6">DSM 109919</strain>
        <strain evidence="7">DSM 109920</strain>
    </source>
</reference>
<organism evidence="6">
    <name type="scientific">Edaphobacter paludis</name>
    <dbReference type="NCBI Taxonomy" id="3035702"/>
    <lineage>
        <taxon>Bacteria</taxon>
        <taxon>Pseudomonadati</taxon>
        <taxon>Acidobacteriota</taxon>
        <taxon>Terriglobia</taxon>
        <taxon>Terriglobales</taxon>
        <taxon>Acidobacteriaceae</taxon>
        <taxon>Edaphobacter</taxon>
    </lineage>
</organism>
<dbReference type="PROSITE" id="PS00523">
    <property type="entry name" value="SULFATASE_1"/>
    <property type="match status" value="1"/>
</dbReference>
<evidence type="ECO:0000259" key="5">
    <source>
        <dbReference type="Pfam" id="PF00884"/>
    </source>
</evidence>
<comment type="similarity">
    <text evidence="1">Belongs to the sulfatase family.</text>
</comment>
<dbReference type="GO" id="GO:0046872">
    <property type="term" value="F:metal ion binding"/>
    <property type="evidence" value="ECO:0007669"/>
    <property type="project" value="UniProtKB-KW"/>
</dbReference>
<dbReference type="InterPro" id="IPR000917">
    <property type="entry name" value="Sulfatase_N"/>
</dbReference>
<dbReference type="InterPro" id="IPR017850">
    <property type="entry name" value="Alkaline_phosphatase_core_sf"/>
</dbReference>